<keyword evidence="3" id="KW-0540">Nuclease</keyword>
<dbReference type="Proteomes" id="UP001234880">
    <property type="component" value="Unassembled WGS sequence"/>
</dbReference>
<dbReference type="PANTHER" id="PTHR35400:SF3">
    <property type="entry name" value="SLL1072 PROTEIN"/>
    <property type="match status" value="1"/>
</dbReference>
<dbReference type="InterPro" id="IPR011335">
    <property type="entry name" value="Restrct_endonuc-II-like"/>
</dbReference>
<feature type="region of interest" description="Disordered" evidence="1">
    <location>
        <begin position="1"/>
        <end position="20"/>
    </location>
</feature>
<dbReference type="RefSeq" id="WP_307110001.1">
    <property type="nucleotide sequence ID" value="NZ_JAURUE010000001.1"/>
</dbReference>
<feature type="domain" description="Putative restriction endonuclease" evidence="2">
    <location>
        <begin position="25"/>
        <end position="184"/>
    </location>
</feature>
<evidence type="ECO:0000313" key="3">
    <source>
        <dbReference type="EMBL" id="MDP9608185.1"/>
    </source>
</evidence>
<dbReference type="Gene3D" id="3.90.1570.10">
    <property type="entry name" value="tt1808, chain A"/>
    <property type="match status" value="1"/>
</dbReference>
<dbReference type="PANTHER" id="PTHR35400">
    <property type="entry name" value="SLR1083 PROTEIN"/>
    <property type="match status" value="1"/>
</dbReference>
<dbReference type="InterPro" id="IPR012296">
    <property type="entry name" value="Nuclease_put_TT1808"/>
</dbReference>
<organism evidence="3 4">
    <name type="scientific">Streptomyces demainii</name>
    <dbReference type="NCBI Taxonomy" id="588122"/>
    <lineage>
        <taxon>Bacteria</taxon>
        <taxon>Bacillati</taxon>
        <taxon>Actinomycetota</taxon>
        <taxon>Actinomycetes</taxon>
        <taxon>Kitasatosporales</taxon>
        <taxon>Streptomycetaceae</taxon>
        <taxon>Streptomyces</taxon>
    </lineage>
</organism>
<proteinExistence type="predicted"/>
<reference evidence="3 4" key="1">
    <citation type="submission" date="2023-07" db="EMBL/GenBank/DDBJ databases">
        <title>Sequencing the genomes of 1000 actinobacteria strains.</title>
        <authorList>
            <person name="Klenk H.-P."/>
        </authorList>
    </citation>
    <scope>NUCLEOTIDE SEQUENCE [LARGE SCALE GENOMIC DNA]</scope>
    <source>
        <strain evidence="3 4">DSM 41600</strain>
    </source>
</reference>
<protein>
    <submittedName>
        <fullName evidence="3">Uma2 family endonuclease</fullName>
    </submittedName>
</protein>
<evidence type="ECO:0000259" key="2">
    <source>
        <dbReference type="Pfam" id="PF05685"/>
    </source>
</evidence>
<keyword evidence="3" id="KW-0378">Hydrolase</keyword>
<name>A0ABT9KIF1_9ACTN</name>
<accession>A0ABT9KIF1</accession>
<evidence type="ECO:0000313" key="4">
    <source>
        <dbReference type="Proteomes" id="UP001234880"/>
    </source>
</evidence>
<dbReference type="EMBL" id="JAURUE010000001">
    <property type="protein sequence ID" value="MDP9608185.1"/>
    <property type="molecule type" value="Genomic_DNA"/>
</dbReference>
<dbReference type="InterPro" id="IPR008538">
    <property type="entry name" value="Uma2"/>
</dbReference>
<keyword evidence="3" id="KW-0255">Endonuclease</keyword>
<dbReference type="GO" id="GO:0004519">
    <property type="term" value="F:endonuclease activity"/>
    <property type="evidence" value="ECO:0007669"/>
    <property type="project" value="UniProtKB-KW"/>
</dbReference>
<dbReference type="Pfam" id="PF05685">
    <property type="entry name" value="Uma2"/>
    <property type="match status" value="1"/>
</dbReference>
<gene>
    <name evidence="3" type="ORF">JOF35_000462</name>
</gene>
<comment type="caution">
    <text evidence="3">The sequence shown here is derived from an EMBL/GenBank/DDBJ whole genome shotgun (WGS) entry which is preliminary data.</text>
</comment>
<dbReference type="CDD" id="cd06260">
    <property type="entry name" value="DUF820-like"/>
    <property type="match status" value="1"/>
</dbReference>
<evidence type="ECO:0000256" key="1">
    <source>
        <dbReference type="SAM" id="MobiDB-lite"/>
    </source>
</evidence>
<keyword evidence="4" id="KW-1185">Reference proteome</keyword>
<dbReference type="SUPFAM" id="SSF52980">
    <property type="entry name" value="Restriction endonuclease-like"/>
    <property type="match status" value="1"/>
</dbReference>
<sequence length="199" mass="22350">MGGIMTAEPQRTTWPVPPPDGYTVDDLYNLPDLPPHTELIDGSLVFVSPQRVFHMRAMFLLESGLHRTVPDEFLVSREMTVVLGPRNAPEPDLLVVRAEAERSDDQSRYEAADVVLAVEIVSPDSEDRDRETKPLKYAAAGIPHFWLVEKTGEGRSPAVHTYELDPVTKSYTNTGIYHERLKLTVPFTIDIDLTAIARR</sequence>